<feature type="compositionally biased region" description="Polar residues" evidence="1">
    <location>
        <begin position="230"/>
        <end position="240"/>
    </location>
</feature>
<feature type="region of interest" description="Disordered" evidence="1">
    <location>
        <begin position="67"/>
        <end position="99"/>
    </location>
</feature>
<name>A0A9P6M3D6_MORAP</name>
<sequence length="540" mass="56276">MRPTSAILTPSNASPPPATNHPFMLLITVPLDSPKLRQTYDWPSSDVPSPIIPSAYDYAMPSSSISETGLGLGSELDSTSQSTTQDTGETASCGVGGHTSPTLPNTSVKARIVVKHHLSFRLSIDIFEFEGEFEPEDMDLEAIEEQQLQRAQGRQAMSVGSQNSGPTINPGLGLCDLQGHCSTLGEKIAFGRLKRGTEEHHAMANDSDHASTASPLPFELTGLDELDGNGAQQPSQSATGLCNPVAGGQDLDQDDGHLLPKPPQFGLANNLSSQRRGSQVSLGTVGTNDGSSSVTTASATTLRARMCSSVSGTSDGGGSSVLHPSADASSGIDGGVGGPGGLMAGAIGALKKKASFSGLAHALGTTAASLAAHHLQPRQQPSQASDNHSRVIVRKLKDFVIRVPITVVIQVDEQGRAAGAHAPDEEVSAPGTAVTTNPVSTATSVVTEPAEGREEPKSKSGLNGTEGFSHLSKVTAAMGAASILTRSNETMASSPMLHWHDGLWPEQEKGQRVFGLEHADEEFNEDFIVVDAEEVDGDEF</sequence>
<accession>A0A9P6M3D6</accession>
<dbReference type="EMBL" id="JAAAHY010000415">
    <property type="protein sequence ID" value="KAF9964035.1"/>
    <property type="molecule type" value="Genomic_DNA"/>
</dbReference>
<gene>
    <name evidence="2" type="ORF">BGZ70_007015</name>
</gene>
<keyword evidence="3" id="KW-1185">Reference proteome</keyword>
<feature type="region of interest" description="Disordered" evidence="1">
    <location>
        <begin position="200"/>
        <end position="294"/>
    </location>
</feature>
<dbReference type="AlphaFoldDB" id="A0A9P6M3D6"/>
<feature type="region of interest" description="Disordered" evidence="1">
    <location>
        <begin position="419"/>
        <end position="467"/>
    </location>
</feature>
<organism evidence="2 3">
    <name type="scientific">Mortierella alpina</name>
    <name type="common">Oleaginous fungus</name>
    <name type="synonym">Mortierella renispora</name>
    <dbReference type="NCBI Taxonomy" id="64518"/>
    <lineage>
        <taxon>Eukaryota</taxon>
        <taxon>Fungi</taxon>
        <taxon>Fungi incertae sedis</taxon>
        <taxon>Mucoromycota</taxon>
        <taxon>Mortierellomycotina</taxon>
        <taxon>Mortierellomycetes</taxon>
        <taxon>Mortierellales</taxon>
        <taxon>Mortierellaceae</taxon>
        <taxon>Mortierella</taxon>
    </lineage>
</organism>
<dbReference type="Proteomes" id="UP000738359">
    <property type="component" value="Unassembled WGS sequence"/>
</dbReference>
<proteinExistence type="predicted"/>
<feature type="compositionally biased region" description="Polar residues" evidence="1">
    <location>
        <begin position="1"/>
        <end position="12"/>
    </location>
</feature>
<evidence type="ECO:0000256" key="1">
    <source>
        <dbReference type="SAM" id="MobiDB-lite"/>
    </source>
</evidence>
<feature type="region of interest" description="Disordered" evidence="1">
    <location>
        <begin position="1"/>
        <end position="20"/>
    </location>
</feature>
<comment type="caution">
    <text evidence="2">The sequence shown here is derived from an EMBL/GenBank/DDBJ whole genome shotgun (WGS) entry which is preliminary data.</text>
</comment>
<reference evidence="2" key="1">
    <citation type="journal article" date="2020" name="Fungal Divers.">
        <title>Resolving the Mortierellaceae phylogeny through synthesis of multi-gene phylogenetics and phylogenomics.</title>
        <authorList>
            <person name="Vandepol N."/>
            <person name="Liber J."/>
            <person name="Desiro A."/>
            <person name="Na H."/>
            <person name="Kennedy M."/>
            <person name="Barry K."/>
            <person name="Grigoriev I.V."/>
            <person name="Miller A.N."/>
            <person name="O'Donnell K."/>
            <person name="Stajich J.E."/>
            <person name="Bonito G."/>
        </authorList>
    </citation>
    <scope>NUCLEOTIDE SEQUENCE</scope>
    <source>
        <strain evidence="2">CK1249</strain>
    </source>
</reference>
<feature type="compositionally biased region" description="Polar residues" evidence="1">
    <location>
        <begin position="433"/>
        <end position="446"/>
    </location>
</feature>
<feature type="compositionally biased region" description="Polar residues" evidence="1">
    <location>
        <begin position="267"/>
        <end position="290"/>
    </location>
</feature>
<dbReference type="OrthoDB" id="2442831at2759"/>
<evidence type="ECO:0000313" key="2">
    <source>
        <dbReference type="EMBL" id="KAF9964035.1"/>
    </source>
</evidence>
<feature type="compositionally biased region" description="Low complexity" evidence="1">
    <location>
        <begin position="77"/>
        <end position="87"/>
    </location>
</feature>
<feature type="region of interest" description="Disordered" evidence="1">
    <location>
        <begin position="308"/>
        <end position="333"/>
    </location>
</feature>
<protein>
    <submittedName>
        <fullName evidence="2">Uncharacterized protein</fullName>
    </submittedName>
</protein>
<evidence type="ECO:0000313" key="3">
    <source>
        <dbReference type="Proteomes" id="UP000738359"/>
    </source>
</evidence>
<feature type="compositionally biased region" description="Basic and acidic residues" evidence="1">
    <location>
        <begin position="200"/>
        <end position="209"/>
    </location>
</feature>